<name>F1LB73_ASCSU</name>
<dbReference type="InterPro" id="IPR039260">
    <property type="entry name" value="Cpg-3"/>
</dbReference>
<proteinExistence type="evidence at transcript level"/>
<feature type="chain" id="PRO_5003266778" evidence="1">
    <location>
        <begin position="22"/>
        <end position="158"/>
    </location>
</feature>
<protein>
    <submittedName>
        <fullName evidence="2">Chondroitin proteoglycan 3</fullName>
    </submittedName>
</protein>
<organism evidence="2">
    <name type="scientific">Ascaris suum</name>
    <name type="common">Pig roundworm</name>
    <name type="synonym">Ascaris lumbricoides</name>
    <dbReference type="NCBI Taxonomy" id="6253"/>
    <lineage>
        <taxon>Eukaryota</taxon>
        <taxon>Metazoa</taxon>
        <taxon>Ecdysozoa</taxon>
        <taxon>Nematoda</taxon>
        <taxon>Chromadorea</taxon>
        <taxon>Rhabditida</taxon>
        <taxon>Spirurina</taxon>
        <taxon>Ascaridomorpha</taxon>
        <taxon>Ascaridoidea</taxon>
        <taxon>Ascarididae</taxon>
        <taxon>Ascaris</taxon>
    </lineage>
</organism>
<reference evidence="2" key="1">
    <citation type="journal article" date="2011" name="Genome Res.">
        <title>Deep small RNA sequencing from the nematode Ascaris reveals conservation, functional diversification, and novel developmental profiles.</title>
        <authorList>
            <person name="Wang J."/>
            <person name="Czech B."/>
            <person name="Crunk A."/>
            <person name="Wallace A."/>
            <person name="Mitreva M."/>
            <person name="Hannon G.J."/>
            <person name="Davis R.E."/>
        </authorList>
    </citation>
    <scope>NUCLEOTIDE SEQUENCE</scope>
</reference>
<dbReference type="AlphaFoldDB" id="F1LB73"/>
<evidence type="ECO:0000313" key="2">
    <source>
        <dbReference type="EMBL" id="ADY47377.1"/>
    </source>
</evidence>
<dbReference type="EMBL" id="JI176138">
    <property type="protein sequence ID" value="ADY47377.1"/>
    <property type="molecule type" value="mRNA"/>
</dbReference>
<accession>F1LB73</accession>
<dbReference type="PANTHER" id="PTHR37973">
    <property type="entry name" value="CHONDROITIN PROTEOGLYCAN 3"/>
    <property type="match status" value="1"/>
</dbReference>
<keyword evidence="1" id="KW-0732">Signal</keyword>
<dbReference type="PANTHER" id="PTHR37973:SF1">
    <property type="entry name" value="DICKKOPF_N DOMAIN-CONTAINING PROTEIN"/>
    <property type="match status" value="1"/>
</dbReference>
<feature type="signal peptide" evidence="1">
    <location>
        <begin position="1"/>
        <end position="21"/>
    </location>
</feature>
<evidence type="ECO:0000256" key="1">
    <source>
        <dbReference type="SAM" id="SignalP"/>
    </source>
</evidence>
<sequence>MGRAWLALGLVLVAVVFGAFGNSKGLKDSSGCDDDDDVTCKGKSSRGEGNETAKCVPAKTCFSNDDCSGGTCLGIALGKCNCGACHPLAQCDDDSDCGGLKGACNNQTSVCDCDKGFKLNGFESHFDALLKFCNQEDCVPNKDSCFGLPCNSGTCACF</sequence>